<keyword evidence="4 8" id="KW-0547">Nucleotide-binding</keyword>
<feature type="binding site" evidence="8">
    <location>
        <begin position="68"/>
        <end position="75"/>
    </location>
    <ligand>
        <name>ATP</name>
        <dbReference type="ChEBI" id="CHEBI:30616"/>
    </ligand>
</feature>
<dbReference type="PROSITE" id="PS00722">
    <property type="entry name" value="FTHFS_2"/>
    <property type="match status" value="1"/>
</dbReference>
<dbReference type="EC" id="6.3.4.3" evidence="8"/>
<name>A0AAC8YUR9_AMIAI</name>
<dbReference type="GO" id="GO:0004329">
    <property type="term" value="F:formate-tetrahydrofolate ligase activity"/>
    <property type="evidence" value="ECO:0007669"/>
    <property type="project" value="UniProtKB-UniRule"/>
</dbReference>
<proteinExistence type="inferred from homology"/>
<dbReference type="FunFam" id="3.30.1510.10:FF:000001">
    <property type="entry name" value="Formate--tetrahydrofolate ligase"/>
    <property type="match status" value="1"/>
</dbReference>
<dbReference type="InterPro" id="IPR027417">
    <property type="entry name" value="P-loop_NTPase"/>
</dbReference>
<dbReference type="PROSITE" id="PS00721">
    <property type="entry name" value="FTHFS_1"/>
    <property type="match status" value="1"/>
</dbReference>
<evidence type="ECO:0000256" key="7">
    <source>
        <dbReference type="ARBA" id="ARBA00061363"/>
    </source>
</evidence>
<dbReference type="EMBL" id="CP015005">
    <property type="protein sequence ID" value="AMS44166.1"/>
    <property type="molecule type" value="Genomic_DNA"/>
</dbReference>
<accession>A0AAC8YUR9</accession>
<dbReference type="GO" id="GO:0005524">
    <property type="term" value="F:ATP binding"/>
    <property type="evidence" value="ECO:0007669"/>
    <property type="project" value="UniProtKB-UniRule"/>
</dbReference>
<dbReference type="KEGG" id="aak:AA2016_5260"/>
<dbReference type="SUPFAM" id="SSF52540">
    <property type="entry name" value="P-loop containing nucleoside triphosphate hydrolases"/>
    <property type="match status" value="1"/>
</dbReference>
<dbReference type="AlphaFoldDB" id="A0AAC8YUR9"/>
<dbReference type="Gene3D" id="3.40.50.300">
    <property type="entry name" value="P-loop containing nucleotide triphosphate hydrolases"/>
    <property type="match status" value="1"/>
</dbReference>
<sequence length="559" mass="60054">MAEFKTDIEIARAAKKKQIQEVGAKIGIPTEHLLPYGHDKAKISAEFIANARKNKDGKLILVTAINPTPAGEGKTTTTVGLGDGLNRIGKKAIVCIREASLGPNFGVKGGAAGGGYAQVVPMEDMNLHFTGDFHAITTAHNLLSALIDNHIYWGNELGIDTRRVVWRRVMDMNDRALRQINCSLGGVANGFPREAGFDITVASEVMAILCLATDLKDLEKRLGDIIVAYRRDKTAVYARDLKADGAMAVLLKDAVQPNLVQTLENNPAFVHGGPFANIAHGCNSVVATTTALKLADYVVTEAGFGADLGAEKFFDIKCRKAGLKPAAAVIVATVRAMKMNGGVKKEELGKENVEAVKKGCANLGRHIENVKQFGVPVVVAMNHFVSDTDAEIAAMKEYVASMGAEAILCKHWAKGSAGIEELAHKVVQLAESGASQFSPLYPDDMKLFDKIDTIVKRIYRGSEAIADKSVRDQLHAWEQAGYGHLPVCMAKTQYSFSTDPNLRGAPVDHVVPVREVRLAAGAGFIVAICGEIMTMPGLPKAPSSEKIFLNEQGQIEGLF</sequence>
<dbReference type="CDD" id="cd00477">
    <property type="entry name" value="FTHFS"/>
    <property type="match status" value="1"/>
</dbReference>
<evidence type="ECO:0000313" key="9">
    <source>
        <dbReference type="EMBL" id="AMS44166.1"/>
    </source>
</evidence>
<gene>
    <name evidence="8" type="primary">fhs</name>
    <name evidence="9" type="ORF">AA2016_5260</name>
</gene>
<dbReference type="InterPro" id="IPR000559">
    <property type="entry name" value="Formate_THF_ligase"/>
</dbReference>
<evidence type="ECO:0000256" key="4">
    <source>
        <dbReference type="ARBA" id="ARBA00022741"/>
    </source>
</evidence>
<dbReference type="NCBIfam" id="NF010030">
    <property type="entry name" value="PRK13505.1"/>
    <property type="match status" value="1"/>
</dbReference>
<dbReference type="Gene3D" id="3.10.410.10">
    <property type="entry name" value="Formyltetrahydrofolate synthetase, domain 3"/>
    <property type="match status" value="1"/>
</dbReference>
<keyword evidence="5 8" id="KW-0067">ATP-binding</keyword>
<dbReference type="RefSeq" id="WP_067965347.1">
    <property type="nucleotide sequence ID" value="NZ_CP015005.1"/>
</dbReference>
<evidence type="ECO:0000256" key="2">
    <source>
        <dbReference type="ARBA" id="ARBA00022563"/>
    </source>
</evidence>
<dbReference type="Gene3D" id="3.30.1510.10">
    <property type="entry name" value="Domain 2, N(10)-formyltetrahydrofolate synthetase"/>
    <property type="match status" value="1"/>
</dbReference>
<comment type="similarity">
    <text evidence="7 8">Belongs to the formate--tetrahydrofolate ligase family.</text>
</comment>
<dbReference type="GO" id="GO:0035999">
    <property type="term" value="P:tetrahydrofolate interconversion"/>
    <property type="evidence" value="ECO:0007669"/>
    <property type="project" value="UniProtKB-UniRule"/>
</dbReference>
<protein>
    <recommendedName>
        <fullName evidence="8">Formate--tetrahydrofolate ligase</fullName>
        <ecNumber evidence="8">6.3.4.3</ecNumber>
    </recommendedName>
    <alternativeName>
        <fullName evidence="8">Formyltetrahydrofolate synthetase</fullName>
        <shortName evidence="8">FHS</shortName>
        <shortName evidence="8">FTHFS</shortName>
    </alternativeName>
</protein>
<evidence type="ECO:0000256" key="5">
    <source>
        <dbReference type="ARBA" id="ARBA00022840"/>
    </source>
</evidence>
<keyword evidence="3 8" id="KW-0436">Ligase</keyword>
<evidence type="ECO:0000256" key="3">
    <source>
        <dbReference type="ARBA" id="ARBA00022598"/>
    </source>
</evidence>
<organism evidence="9 10">
    <name type="scientific">Aminobacter aminovorans</name>
    <name type="common">Chelatobacter heintzii</name>
    <dbReference type="NCBI Taxonomy" id="83263"/>
    <lineage>
        <taxon>Bacteria</taxon>
        <taxon>Pseudomonadati</taxon>
        <taxon>Pseudomonadota</taxon>
        <taxon>Alphaproteobacteria</taxon>
        <taxon>Hyphomicrobiales</taxon>
        <taxon>Phyllobacteriaceae</taxon>
        <taxon>Aminobacter</taxon>
    </lineage>
</organism>
<comment type="pathway">
    <text evidence="1 8">One-carbon metabolism; tetrahydrofolate interconversion.</text>
</comment>
<keyword evidence="2 8" id="KW-0554">One-carbon metabolism</keyword>
<evidence type="ECO:0000313" key="10">
    <source>
        <dbReference type="Proteomes" id="UP000075755"/>
    </source>
</evidence>
<dbReference type="Pfam" id="PF01268">
    <property type="entry name" value="FTHFS"/>
    <property type="match status" value="1"/>
</dbReference>
<evidence type="ECO:0000256" key="6">
    <source>
        <dbReference type="ARBA" id="ARBA00049033"/>
    </source>
</evidence>
<dbReference type="Proteomes" id="UP000075755">
    <property type="component" value="Chromosome"/>
</dbReference>
<evidence type="ECO:0000256" key="8">
    <source>
        <dbReference type="HAMAP-Rule" id="MF_01543"/>
    </source>
</evidence>
<dbReference type="HAMAP" id="MF_01543">
    <property type="entry name" value="FTHFS"/>
    <property type="match status" value="1"/>
</dbReference>
<comment type="catalytic activity">
    <reaction evidence="6 8">
        <text>(6S)-5,6,7,8-tetrahydrofolate + formate + ATP = (6R)-10-formyltetrahydrofolate + ADP + phosphate</text>
        <dbReference type="Rhea" id="RHEA:20221"/>
        <dbReference type="ChEBI" id="CHEBI:15740"/>
        <dbReference type="ChEBI" id="CHEBI:30616"/>
        <dbReference type="ChEBI" id="CHEBI:43474"/>
        <dbReference type="ChEBI" id="CHEBI:57453"/>
        <dbReference type="ChEBI" id="CHEBI:195366"/>
        <dbReference type="ChEBI" id="CHEBI:456216"/>
        <dbReference type="EC" id="6.3.4.3"/>
    </reaction>
</comment>
<dbReference type="InterPro" id="IPR020628">
    <property type="entry name" value="Formate_THF_ligase_CS"/>
</dbReference>
<reference evidence="9 10" key="1">
    <citation type="submission" date="2016-03" db="EMBL/GenBank/DDBJ databases">
        <title>Complete genome of Aminobacter aminovorans KCTC 2477.</title>
        <authorList>
            <person name="Kim K.M."/>
        </authorList>
    </citation>
    <scope>NUCLEOTIDE SEQUENCE [LARGE SCALE GENOMIC DNA]</scope>
    <source>
        <strain evidence="9 10">KCTC 2477</strain>
    </source>
</reference>
<evidence type="ECO:0000256" key="1">
    <source>
        <dbReference type="ARBA" id="ARBA00004777"/>
    </source>
</evidence>